<dbReference type="InterPro" id="IPR011990">
    <property type="entry name" value="TPR-like_helical_dom_sf"/>
</dbReference>
<feature type="repeat" description="TPR" evidence="1">
    <location>
        <begin position="120"/>
        <end position="153"/>
    </location>
</feature>
<reference evidence="2" key="1">
    <citation type="journal article" date="2021" name="Proc. Natl. Acad. Sci. U.S.A.">
        <title>Three genomes in the algal genus Volvox reveal the fate of a haploid sex-determining region after a transition to homothallism.</title>
        <authorList>
            <person name="Yamamoto K."/>
            <person name="Hamaji T."/>
            <person name="Kawai-Toyooka H."/>
            <person name="Matsuzaki R."/>
            <person name="Takahashi F."/>
            <person name="Nishimura Y."/>
            <person name="Kawachi M."/>
            <person name="Noguchi H."/>
            <person name="Minakuchi Y."/>
            <person name="Umen J.G."/>
            <person name="Toyoda A."/>
            <person name="Nozaki H."/>
        </authorList>
    </citation>
    <scope>NUCLEOTIDE SEQUENCE</scope>
    <source>
        <strain evidence="2">NIES-3780</strain>
    </source>
</reference>
<keyword evidence="1" id="KW-0802">TPR repeat</keyword>
<accession>A0A8J4AV40</accession>
<dbReference type="Gene3D" id="1.25.40.10">
    <property type="entry name" value="Tetratricopeptide repeat domain"/>
    <property type="match status" value="1"/>
</dbReference>
<evidence type="ECO:0000256" key="1">
    <source>
        <dbReference type="PROSITE-ProRule" id="PRU00339"/>
    </source>
</evidence>
<evidence type="ECO:0000313" key="3">
    <source>
        <dbReference type="Proteomes" id="UP000747399"/>
    </source>
</evidence>
<dbReference type="Proteomes" id="UP000747399">
    <property type="component" value="Unassembled WGS sequence"/>
</dbReference>
<evidence type="ECO:0000313" key="2">
    <source>
        <dbReference type="EMBL" id="GIL48329.1"/>
    </source>
</evidence>
<dbReference type="InterPro" id="IPR019734">
    <property type="entry name" value="TPR_rpt"/>
</dbReference>
<dbReference type="PROSITE" id="PS50005">
    <property type="entry name" value="TPR"/>
    <property type="match status" value="1"/>
</dbReference>
<organism evidence="2 3">
    <name type="scientific">Volvox africanus</name>
    <dbReference type="NCBI Taxonomy" id="51714"/>
    <lineage>
        <taxon>Eukaryota</taxon>
        <taxon>Viridiplantae</taxon>
        <taxon>Chlorophyta</taxon>
        <taxon>core chlorophytes</taxon>
        <taxon>Chlorophyceae</taxon>
        <taxon>CS clade</taxon>
        <taxon>Chlamydomonadales</taxon>
        <taxon>Volvocaceae</taxon>
        <taxon>Volvox</taxon>
    </lineage>
</organism>
<comment type="caution">
    <text evidence="2">The sequence shown here is derived from an EMBL/GenBank/DDBJ whole genome shotgun (WGS) entry which is preliminary data.</text>
</comment>
<dbReference type="SUPFAM" id="SSF48452">
    <property type="entry name" value="TPR-like"/>
    <property type="match status" value="1"/>
</dbReference>
<dbReference type="EMBL" id="BNCO01000005">
    <property type="protein sequence ID" value="GIL48329.1"/>
    <property type="molecule type" value="Genomic_DNA"/>
</dbReference>
<protein>
    <submittedName>
        <fullName evidence="2">Uncharacterized protein</fullName>
    </submittedName>
</protein>
<keyword evidence="3" id="KW-1185">Reference proteome</keyword>
<dbReference type="AlphaFoldDB" id="A0A8J4AV40"/>
<name>A0A8J4AV40_9CHLO</name>
<sequence>MLSTIKKHRSLRLISCRAMFSSQSNTPCEAPGKPASTQVKQQVQAVSYDGCLKLARTQRYDEAVGSFEALLSCEPGNDKAWISYAQMSKRRYMQQGAPSLAYQACGGVLDRGISVNPQSAKLWQARGLLELQRGNTKEARELLLRAVSLDGNLSHVLKWQAVVGSPEKPVDEER</sequence>
<gene>
    <name evidence="2" type="ORF">Vafri_4608</name>
</gene>
<proteinExistence type="predicted"/>